<dbReference type="VEuPathDB" id="VectorBase:ACUA013942"/>
<dbReference type="InterPro" id="IPR045010">
    <property type="entry name" value="MDR_fam"/>
</dbReference>
<feature type="compositionally biased region" description="Low complexity" evidence="8">
    <location>
        <begin position="483"/>
        <end position="502"/>
    </location>
</feature>
<dbReference type="PANTHER" id="PTHR43205">
    <property type="entry name" value="PROSTAGLANDIN REDUCTASE"/>
    <property type="match status" value="1"/>
</dbReference>
<dbReference type="InterPro" id="IPR041694">
    <property type="entry name" value="ADH_N_2"/>
</dbReference>
<protein>
    <recommendedName>
        <fullName evidence="4">15-oxoprostaglandin 13-reductase</fullName>
        <ecNumber evidence="2">1.3.1.48</ecNumber>
    </recommendedName>
    <alternativeName>
        <fullName evidence="4">15-oxoprostaglandin 13-reductase</fullName>
    </alternativeName>
</protein>
<dbReference type="EC" id="1.3.1.48" evidence="2"/>
<evidence type="ECO:0000259" key="9">
    <source>
        <dbReference type="SMART" id="SM00829"/>
    </source>
</evidence>
<dbReference type="STRING" id="139723.A0A182MB38"/>
<evidence type="ECO:0000256" key="4">
    <source>
        <dbReference type="ARBA" id="ARBA00033119"/>
    </source>
</evidence>
<sequence length="513" mass="57307">MVLARKWMYVKRMDGEPKPTDFSIAEEELPELEAGDFLVETLYFSLDAGLRGYIELGVLPVGSPVIGMAIAKVIESRNEMFPRDARVCARLGWCTHAILNPIKRKDQNPYIVPEVEGHSPAIGLGALGLSGNTAYFGFLEICKPKQGETVVVSAAAGAVGHLVGQIAKAMGCYVVGVARSEEKMRVLKQLGFDAVINYRVGSLREQLLQATPKGVDCYFDNVGGELTELVRERMNLYGRISVCGTVSSYNGKPAPVTDPQRDYVTKQLRQEGFVVFRWLDRWMEGITQMQEWIKEKKLVHLETVYEGFESAPEAFIKMLRGDNIGKSVLKAKVKKSMVSNATEKISENMHIIANEPSLAFYRIQEHVRKVIPLIVDRRAEVVQLQQDLQGKCYDMEYAISAVKDIEAADTSLKNVQELLKNAIFLKQQLKYVESRRPKKDTNSSVYKRLSAHITLDLPDLTDISGVVRETTNRVEHMMSQARNSNSNINNNPTGSTNSTGGPAELQRSYTTLH</sequence>
<keyword evidence="3" id="KW-0560">Oxidoreductase</keyword>
<dbReference type="Gene3D" id="3.90.180.10">
    <property type="entry name" value="Medium-chain alcohol dehydrogenases, catalytic domain"/>
    <property type="match status" value="1"/>
</dbReference>
<dbReference type="SUPFAM" id="SSF50129">
    <property type="entry name" value="GroES-like"/>
    <property type="match status" value="1"/>
</dbReference>
<evidence type="ECO:0000256" key="6">
    <source>
        <dbReference type="ARBA" id="ARBA00048290"/>
    </source>
</evidence>
<evidence type="ECO:0000256" key="1">
    <source>
        <dbReference type="ARBA" id="ARBA00010460"/>
    </source>
</evidence>
<dbReference type="Pfam" id="PF10167">
    <property type="entry name" value="BORCS8"/>
    <property type="match status" value="1"/>
</dbReference>
<dbReference type="GO" id="GO:0006693">
    <property type="term" value="P:prostaglandin metabolic process"/>
    <property type="evidence" value="ECO:0007669"/>
    <property type="project" value="TreeGrafter"/>
</dbReference>
<evidence type="ECO:0000256" key="3">
    <source>
        <dbReference type="ARBA" id="ARBA00023002"/>
    </source>
</evidence>
<feature type="region of interest" description="Disordered" evidence="8">
    <location>
        <begin position="481"/>
        <end position="513"/>
    </location>
</feature>
<proteinExistence type="inferred from homology"/>
<dbReference type="EMBL" id="AXCM01005597">
    <property type="status" value="NOT_ANNOTATED_CDS"/>
    <property type="molecule type" value="Genomic_DNA"/>
</dbReference>
<dbReference type="GO" id="GO:0047522">
    <property type="term" value="F:15-oxoprostaglandin 13-reductase [NAD(P)+] activity"/>
    <property type="evidence" value="ECO:0007669"/>
    <property type="project" value="UniProtKB-EC"/>
</dbReference>
<dbReference type="InterPro" id="IPR019320">
    <property type="entry name" value="BORCS8"/>
</dbReference>
<dbReference type="SUPFAM" id="SSF51735">
    <property type="entry name" value="NAD(P)-binding Rossmann-fold domains"/>
    <property type="match status" value="1"/>
</dbReference>
<feature type="domain" description="Enoyl reductase (ER)" evidence="9">
    <location>
        <begin position="15"/>
        <end position="329"/>
    </location>
</feature>
<dbReference type="Proteomes" id="UP000075883">
    <property type="component" value="Unassembled WGS sequence"/>
</dbReference>
<evidence type="ECO:0000313" key="11">
    <source>
        <dbReference type="Proteomes" id="UP000075883"/>
    </source>
</evidence>
<dbReference type="EnsemblMetazoa" id="ACUA013942-RA">
    <property type="protein sequence ID" value="ACUA013942-PA"/>
    <property type="gene ID" value="ACUA013942"/>
</dbReference>
<evidence type="ECO:0000313" key="10">
    <source>
        <dbReference type="EnsemblMetazoa" id="ACUA013942-PA"/>
    </source>
</evidence>
<dbReference type="InterPro" id="IPR020843">
    <property type="entry name" value="ER"/>
</dbReference>
<evidence type="ECO:0000256" key="7">
    <source>
        <dbReference type="ARBA" id="ARBA00049070"/>
    </source>
</evidence>
<dbReference type="PANTHER" id="PTHR43205:SF7">
    <property type="entry name" value="PROSTAGLANDIN REDUCTASE 1"/>
    <property type="match status" value="1"/>
</dbReference>
<dbReference type="InterPro" id="IPR013149">
    <property type="entry name" value="ADH-like_C"/>
</dbReference>
<organism evidence="10 11">
    <name type="scientific">Anopheles culicifacies</name>
    <dbReference type="NCBI Taxonomy" id="139723"/>
    <lineage>
        <taxon>Eukaryota</taxon>
        <taxon>Metazoa</taxon>
        <taxon>Ecdysozoa</taxon>
        <taxon>Arthropoda</taxon>
        <taxon>Hexapoda</taxon>
        <taxon>Insecta</taxon>
        <taxon>Pterygota</taxon>
        <taxon>Neoptera</taxon>
        <taxon>Endopterygota</taxon>
        <taxon>Diptera</taxon>
        <taxon>Nematocera</taxon>
        <taxon>Culicoidea</taxon>
        <taxon>Culicidae</taxon>
        <taxon>Anophelinae</taxon>
        <taxon>Anopheles</taxon>
        <taxon>culicifacies species complex</taxon>
    </lineage>
</organism>
<comment type="catalytic activity">
    <reaction evidence="7">
        <text>13,14-dihydro-15-oxo-prostaglandin E1 + NADP(+) = 15-oxoprostaglandin E1 + NADPH + H(+)</text>
        <dbReference type="Rhea" id="RHEA:50584"/>
        <dbReference type="ChEBI" id="CHEBI:15378"/>
        <dbReference type="ChEBI" id="CHEBI:57401"/>
        <dbReference type="ChEBI" id="CHEBI:57783"/>
        <dbReference type="ChEBI" id="CHEBI:58349"/>
        <dbReference type="ChEBI" id="CHEBI:133408"/>
    </reaction>
    <physiologicalReaction direction="right-to-left" evidence="7">
        <dbReference type="Rhea" id="RHEA:50586"/>
    </physiologicalReaction>
</comment>
<dbReference type="SMART" id="SM00829">
    <property type="entry name" value="PKS_ER"/>
    <property type="match status" value="1"/>
</dbReference>
<name>A0A182MB38_9DIPT</name>
<comment type="catalytic activity">
    <reaction evidence="5">
        <text>13,14-dihydro-15-oxo-prostaglandin F1alpha + NADP(+) = 15-oxoprostaglandin F1alpha + NADPH + H(+)</text>
        <dbReference type="Rhea" id="RHEA:50592"/>
        <dbReference type="ChEBI" id="CHEBI:15378"/>
        <dbReference type="ChEBI" id="CHEBI:57783"/>
        <dbReference type="ChEBI" id="CHEBI:58349"/>
        <dbReference type="ChEBI" id="CHEBI:79072"/>
        <dbReference type="ChEBI" id="CHEBI:133411"/>
    </reaction>
    <physiologicalReaction direction="right-to-left" evidence="5">
        <dbReference type="Rhea" id="RHEA:50594"/>
    </physiologicalReaction>
</comment>
<keyword evidence="11" id="KW-1185">Reference proteome</keyword>
<evidence type="ECO:0000256" key="2">
    <source>
        <dbReference type="ARBA" id="ARBA00011981"/>
    </source>
</evidence>
<reference evidence="11" key="1">
    <citation type="submission" date="2013-09" db="EMBL/GenBank/DDBJ databases">
        <title>The Genome Sequence of Anopheles culicifacies species A.</title>
        <authorList>
            <consortium name="The Broad Institute Genomics Platform"/>
            <person name="Neafsey D.E."/>
            <person name="Besansky N."/>
            <person name="Howell P."/>
            <person name="Walton C."/>
            <person name="Young S.K."/>
            <person name="Zeng Q."/>
            <person name="Gargeya S."/>
            <person name="Fitzgerald M."/>
            <person name="Haas B."/>
            <person name="Abouelleil A."/>
            <person name="Allen A.W."/>
            <person name="Alvarado L."/>
            <person name="Arachchi H.M."/>
            <person name="Berlin A.M."/>
            <person name="Chapman S.B."/>
            <person name="Gainer-Dewar J."/>
            <person name="Goldberg J."/>
            <person name="Griggs A."/>
            <person name="Gujja S."/>
            <person name="Hansen M."/>
            <person name="Howarth C."/>
            <person name="Imamovic A."/>
            <person name="Ireland A."/>
            <person name="Larimer J."/>
            <person name="McCowan C."/>
            <person name="Murphy C."/>
            <person name="Pearson M."/>
            <person name="Poon T.W."/>
            <person name="Priest M."/>
            <person name="Roberts A."/>
            <person name="Saif S."/>
            <person name="Shea T."/>
            <person name="Sisk P."/>
            <person name="Sykes S."/>
            <person name="Wortman J."/>
            <person name="Nusbaum C."/>
            <person name="Birren B."/>
        </authorList>
    </citation>
    <scope>NUCLEOTIDE SEQUENCE [LARGE SCALE GENOMIC DNA]</scope>
    <source>
        <strain evidence="11">A-37</strain>
    </source>
</reference>
<evidence type="ECO:0000256" key="8">
    <source>
        <dbReference type="SAM" id="MobiDB-lite"/>
    </source>
</evidence>
<evidence type="ECO:0000256" key="5">
    <source>
        <dbReference type="ARBA" id="ARBA00047878"/>
    </source>
</evidence>
<dbReference type="AlphaFoldDB" id="A0A182MB38"/>
<dbReference type="Gene3D" id="3.40.50.720">
    <property type="entry name" value="NAD(P)-binding Rossmann-like Domain"/>
    <property type="match status" value="1"/>
</dbReference>
<dbReference type="FunFam" id="3.40.50.720:FF:000121">
    <property type="entry name" value="Prostaglandin reductase 2"/>
    <property type="match status" value="1"/>
</dbReference>
<comment type="similarity">
    <text evidence="1">Belongs to the NADP-dependent oxidoreductase L4BD family.</text>
</comment>
<comment type="catalytic activity">
    <reaction evidence="6">
        <text>13,14-dihydro-15-oxo-PGF2alpha + NADP(+) = 15-oxoprostaglandin F2alpha + NADPH + H(+)</text>
        <dbReference type="Rhea" id="RHEA:50588"/>
        <dbReference type="ChEBI" id="CHEBI:15378"/>
        <dbReference type="ChEBI" id="CHEBI:57783"/>
        <dbReference type="ChEBI" id="CHEBI:58349"/>
        <dbReference type="ChEBI" id="CHEBI:133374"/>
        <dbReference type="ChEBI" id="CHEBI:133409"/>
    </reaction>
    <physiologicalReaction direction="right-to-left" evidence="6">
        <dbReference type="Rhea" id="RHEA:50590"/>
    </physiologicalReaction>
</comment>
<accession>A0A182MB38</accession>
<dbReference type="Pfam" id="PF16884">
    <property type="entry name" value="ADH_N_2"/>
    <property type="match status" value="1"/>
</dbReference>
<reference evidence="10" key="2">
    <citation type="submission" date="2020-05" db="UniProtKB">
        <authorList>
            <consortium name="EnsemblMetazoa"/>
        </authorList>
    </citation>
    <scope>IDENTIFICATION</scope>
    <source>
        <strain evidence="10">A-37</strain>
    </source>
</reference>
<dbReference type="InterPro" id="IPR011032">
    <property type="entry name" value="GroES-like_sf"/>
</dbReference>
<dbReference type="InterPro" id="IPR036291">
    <property type="entry name" value="NAD(P)-bd_dom_sf"/>
</dbReference>
<dbReference type="Pfam" id="PF00107">
    <property type="entry name" value="ADH_zinc_N"/>
    <property type="match status" value="1"/>
</dbReference>